<comment type="pathway">
    <text evidence="2">Quinol/quinone metabolism; menaquinone biosynthesis.</text>
</comment>
<keyword evidence="10" id="KW-1185">Reference proteome</keyword>
<dbReference type="STRING" id="1293598.IV56_GL000623"/>
<feature type="transmembrane region" description="Helical" evidence="8">
    <location>
        <begin position="278"/>
        <end position="302"/>
    </location>
</feature>
<dbReference type="InterPro" id="IPR044878">
    <property type="entry name" value="UbiA_sf"/>
</dbReference>
<keyword evidence="7 8" id="KW-0472">Membrane</keyword>
<evidence type="ECO:0000256" key="2">
    <source>
        <dbReference type="ARBA" id="ARBA00004863"/>
    </source>
</evidence>
<dbReference type="PANTHER" id="PTHR13929">
    <property type="entry name" value="1,4-DIHYDROXY-2-NAPHTHOATE OCTAPRENYLTRANSFERASE"/>
    <property type="match status" value="1"/>
</dbReference>
<dbReference type="GO" id="GO:0009234">
    <property type="term" value="P:menaquinone biosynthetic process"/>
    <property type="evidence" value="ECO:0007669"/>
    <property type="project" value="UniProtKB-UniPathway"/>
</dbReference>
<dbReference type="CDD" id="cd13962">
    <property type="entry name" value="PT_UbiA_UBIAD1"/>
    <property type="match status" value="1"/>
</dbReference>
<evidence type="ECO:0000256" key="8">
    <source>
        <dbReference type="SAM" id="Phobius"/>
    </source>
</evidence>
<dbReference type="OrthoDB" id="9767568at2"/>
<evidence type="ECO:0000313" key="10">
    <source>
        <dbReference type="Proteomes" id="UP000050969"/>
    </source>
</evidence>
<protein>
    <submittedName>
        <fullName evidence="9">1,4-dihydroxy-2-naphthoate polyprenyltransferase</fullName>
    </submittedName>
</protein>
<evidence type="ECO:0000313" key="9">
    <source>
        <dbReference type="EMBL" id="KRO16936.1"/>
    </source>
</evidence>
<dbReference type="GO" id="GO:0016020">
    <property type="term" value="C:membrane"/>
    <property type="evidence" value="ECO:0007669"/>
    <property type="project" value="UniProtKB-SubCell"/>
</dbReference>
<dbReference type="AlphaFoldDB" id="A0A0R2MTJ5"/>
<keyword evidence="6 8" id="KW-1133">Transmembrane helix</keyword>
<name>A0A0R2MTJ5_9LACO</name>
<feature type="transmembrane region" description="Helical" evidence="8">
    <location>
        <begin position="176"/>
        <end position="197"/>
    </location>
</feature>
<evidence type="ECO:0000256" key="4">
    <source>
        <dbReference type="ARBA" id="ARBA00022679"/>
    </source>
</evidence>
<feature type="transmembrane region" description="Helical" evidence="8">
    <location>
        <begin position="116"/>
        <end position="133"/>
    </location>
</feature>
<proteinExistence type="predicted"/>
<keyword evidence="3" id="KW-0474">Menaquinone biosynthesis</keyword>
<sequence>MSVKVFLELVEIKAKTASIFPFLMGSLYAWYHFHHLHLTELIVFFIAMLLFNMAVDANDNYQDYRRSQRTNADDFRKRTNVIGVNHINPNLVLALIIGMTVVSGGLGLWMVSQAGWPLLVMGVFSFAVGYLYAGGPRPISSTPFGEFFSGFTMGFIIWLIAVYVNTFDTVAFNWALIWPIWIASGLAQFAIAALLLANNIADEEEDLTLHRHTIVSYLGRQKSIAMFIEFYNAGYVLLILASLLGILPKLALLTVLTYPLVMKQARAFGANPVKSETFIFAIKNLLITTLAQVVFMAVGVGLNI</sequence>
<feature type="transmembrane region" description="Helical" evidence="8">
    <location>
        <begin position="91"/>
        <end position="110"/>
    </location>
</feature>
<feature type="transmembrane region" description="Helical" evidence="8">
    <location>
        <begin position="37"/>
        <end position="55"/>
    </location>
</feature>
<dbReference type="UniPathway" id="UPA00079"/>
<evidence type="ECO:0000256" key="7">
    <source>
        <dbReference type="ARBA" id="ARBA00023136"/>
    </source>
</evidence>
<keyword evidence="4 9" id="KW-0808">Transferase</keyword>
<dbReference type="GO" id="GO:0042371">
    <property type="term" value="P:vitamin K biosynthetic process"/>
    <property type="evidence" value="ECO:0007669"/>
    <property type="project" value="TreeGrafter"/>
</dbReference>
<reference evidence="9 10" key="1">
    <citation type="journal article" date="2015" name="Genome Announc.">
        <title>Expanding the biotechnology potential of lactobacilli through comparative genomics of 213 strains and associated genera.</title>
        <authorList>
            <person name="Sun Z."/>
            <person name="Harris H.M."/>
            <person name="McCann A."/>
            <person name="Guo C."/>
            <person name="Argimon S."/>
            <person name="Zhang W."/>
            <person name="Yang X."/>
            <person name="Jeffery I.B."/>
            <person name="Cooney J.C."/>
            <person name="Kagawa T.F."/>
            <person name="Liu W."/>
            <person name="Song Y."/>
            <person name="Salvetti E."/>
            <person name="Wrobel A."/>
            <person name="Rasinkangas P."/>
            <person name="Parkhill J."/>
            <person name="Rea M.C."/>
            <person name="O'Sullivan O."/>
            <person name="Ritari J."/>
            <person name="Douillard F.P."/>
            <person name="Paul Ross R."/>
            <person name="Yang R."/>
            <person name="Briner A.E."/>
            <person name="Felis G.E."/>
            <person name="de Vos W.M."/>
            <person name="Barrangou R."/>
            <person name="Klaenhammer T.R."/>
            <person name="Caufield P.W."/>
            <person name="Cui Y."/>
            <person name="Zhang H."/>
            <person name="O'Toole P.W."/>
        </authorList>
    </citation>
    <scope>NUCLEOTIDE SEQUENCE [LARGE SCALE GENOMIC DNA]</scope>
    <source>
        <strain evidence="9 10">DSM 24301</strain>
    </source>
</reference>
<dbReference type="PANTHER" id="PTHR13929:SF0">
    <property type="entry name" value="UBIA PRENYLTRANSFERASE DOMAIN-CONTAINING PROTEIN 1"/>
    <property type="match status" value="1"/>
</dbReference>
<dbReference type="NCBIfam" id="NF004752">
    <property type="entry name" value="PRK06080.1-4"/>
    <property type="match status" value="1"/>
</dbReference>
<comment type="caution">
    <text evidence="9">The sequence shown here is derived from an EMBL/GenBank/DDBJ whole genome shotgun (WGS) entry which is preliminary data.</text>
</comment>
<evidence type="ECO:0000256" key="6">
    <source>
        <dbReference type="ARBA" id="ARBA00022989"/>
    </source>
</evidence>
<organism evidence="9 10">
    <name type="scientific">Lacticaseibacillus saniviri JCM 17471 = DSM 24301</name>
    <dbReference type="NCBI Taxonomy" id="1293598"/>
    <lineage>
        <taxon>Bacteria</taxon>
        <taxon>Bacillati</taxon>
        <taxon>Bacillota</taxon>
        <taxon>Bacilli</taxon>
        <taxon>Lactobacillales</taxon>
        <taxon>Lactobacillaceae</taxon>
        <taxon>Lacticaseibacillus</taxon>
    </lineage>
</organism>
<dbReference type="RefSeq" id="WP_054777626.1">
    <property type="nucleotide sequence ID" value="NZ_BBBX01000016.1"/>
</dbReference>
<dbReference type="GO" id="GO:0004659">
    <property type="term" value="F:prenyltransferase activity"/>
    <property type="evidence" value="ECO:0007669"/>
    <property type="project" value="InterPro"/>
</dbReference>
<dbReference type="InterPro" id="IPR000537">
    <property type="entry name" value="UbiA_prenyltransferase"/>
</dbReference>
<feature type="transmembrane region" description="Helical" evidence="8">
    <location>
        <begin position="145"/>
        <end position="164"/>
    </location>
</feature>
<dbReference type="EMBL" id="JQCE01000027">
    <property type="protein sequence ID" value="KRO16936.1"/>
    <property type="molecule type" value="Genomic_DNA"/>
</dbReference>
<evidence type="ECO:0000256" key="1">
    <source>
        <dbReference type="ARBA" id="ARBA00004141"/>
    </source>
</evidence>
<comment type="subcellular location">
    <subcellularLocation>
        <location evidence="1">Membrane</location>
        <topology evidence="1">Multi-pass membrane protein</topology>
    </subcellularLocation>
</comment>
<dbReference type="InterPro" id="IPR026046">
    <property type="entry name" value="UBIAD1"/>
</dbReference>
<evidence type="ECO:0000256" key="5">
    <source>
        <dbReference type="ARBA" id="ARBA00022692"/>
    </source>
</evidence>
<dbReference type="PATRIC" id="fig|1293598.4.peg.665"/>
<dbReference type="Proteomes" id="UP000050969">
    <property type="component" value="Unassembled WGS sequence"/>
</dbReference>
<dbReference type="Pfam" id="PF01040">
    <property type="entry name" value="UbiA"/>
    <property type="match status" value="1"/>
</dbReference>
<dbReference type="PIRSF" id="PIRSF005355">
    <property type="entry name" value="UBIAD1"/>
    <property type="match status" value="1"/>
</dbReference>
<accession>A0A0R2MTJ5</accession>
<keyword evidence="5 8" id="KW-0812">Transmembrane</keyword>
<evidence type="ECO:0000256" key="3">
    <source>
        <dbReference type="ARBA" id="ARBA00022428"/>
    </source>
</evidence>
<feature type="transmembrane region" description="Helical" evidence="8">
    <location>
        <begin position="230"/>
        <end position="258"/>
    </location>
</feature>
<dbReference type="Gene3D" id="1.10.357.140">
    <property type="entry name" value="UbiA prenyltransferase"/>
    <property type="match status" value="1"/>
</dbReference>
<gene>
    <name evidence="9" type="ORF">IV56_GL000623</name>
</gene>